<keyword evidence="5" id="KW-0732">Signal</keyword>
<evidence type="ECO:0000256" key="1">
    <source>
        <dbReference type="ARBA" id="ARBA00001970"/>
    </source>
</evidence>
<dbReference type="GO" id="GO:0020037">
    <property type="term" value="F:heme binding"/>
    <property type="evidence" value="ECO:0007669"/>
    <property type="project" value="InterPro"/>
</dbReference>
<comment type="similarity">
    <text evidence="8">Belongs to the DyP-type peroxidase family.</text>
</comment>
<evidence type="ECO:0000259" key="9">
    <source>
        <dbReference type="Pfam" id="PF20628"/>
    </source>
</evidence>
<dbReference type="GO" id="GO:0004601">
    <property type="term" value="F:peroxidase activity"/>
    <property type="evidence" value="ECO:0007669"/>
    <property type="project" value="UniProtKB-KW"/>
</dbReference>
<evidence type="ECO:0000313" key="12">
    <source>
        <dbReference type="Proteomes" id="UP000443090"/>
    </source>
</evidence>
<proteinExistence type="inferred from homology"/>
<feature type="domain" description="DyP dimeric alpha+beta barrel" evidence="10">
    <location>
        <begin position="10"/>
        <end position="205"/>
    </location>
</feature>
<comment type="cofactor">
    <cofactor evidence="1">
        <name>heme b</name>
        <dbReference type="ChEBI" id="CHEBI:60344"/>
    </cofactor>
</comment>
<dbReference type="InterPro" id="IPR011008">
    <property type="entry name" value="Dimeric_a/b-barrel"/>
</dbReference>
<sequence>MASLMIRKANIQGDIWPGLPKRFQTFLFFQIQNPDAFKGRLKRFLPRITTAEQACQYKDRMKAAKEEADRSGMRKAMMALPGINIAFTSTGLTKLGKFVLTAKDQGAVKKDRALSQVFRDKQLRGGLFEKGMYADLTGEGWDDPQEIRTEYKPFGPDNERLIDGVLLVTSSCPDDFQKQVAEVTDRFEDEGVVRMIMTRHGTVRPGEHKGKEHFGYMDGISQPVIEGLDTREPVEKEPVRVKPGLILCGQPGDCMPQPAWAKDGSFLVIRDLQQLVPEYDNWLEENASKAPFTAGHKDPPQKLAAYLMGRWKNGTPVDESPDDDGGHKINLSNNFDFEPRDEHHKCPFAAHIRKMRPRADLSNDHAVIIRRGIPYGEEVSEQEKAARQSDIAKDRGLLFTCYQSDVRTGFNFLTTRWASNHQFPDGKDKVVNGGPGIDPIVGQRLPIHPARSIGLPDKEVASRHRMTLDRWVIHKGGEYFFSPSIEAMEGYLTGPSDYSPVFKAKL</sequence>
<evidence type="ECO:0000256" key="6">
    <source>
        <dbReference type="ARBA" id="ARBA00023002"/>
    </source>
</evidence>
<keyword evidence="7" id="KW-0408">Iron</keyword>
<dbReference type="GO" id="GO:0046872">
    <property type="term" value="F:metal ion binding"/>
    <property type="evidence" value="ECO:0007669"/>
    <property type="project" value="UniProtKB-KW"/>
</dbReference>
<dbReference type="GO" id="GO:0005829">
    <property type="term" value="C:cytosol"/>
    <property type="evidence" value="ECO:0007669"/>
    <property type="project" value="TreeGrafter"/>
</dbReference>
<evidence type="ECO:0000256" key="8">
    <source>
        <dbReference type="ARBA" id="ARBA00025737"/>
    </source>
</evidence>
<reference evidence="11 12" key="1">
    <citation type="submission" date="2018-05" db="EMBL/GenBank/DDBJ databases">
        <title>Genome sequencing and assembly of the regulated plant pathogen Lachnellula willkommii and related sister species for the development of diagnostic species identification markers.</title>
        <authorList>
            <person name="Giroux E."/>
            <person name="Bilodeau G."/>
        </authorList>
    </citation>
    <scope>NUCLEOTIDE SEQUENCE [LARGE SCALE GENOMIC DNA]</scope>
    <source>
        <strain evidence="11 12">CBS 160.35</strain>
    </source>
</reference>
<evidence type="ECO:0000256" key="7">
    <source>
        <dbReference type="ARBA" id="ARBA00023004"/>
    </source>
</evidence>
<dbReference type="InterPro" id="IPR006314">
    <property type="entry name" value="Dyp_peroxidase"/>
</dbReference>
<keyword evidence="6" id="KW-0560">Oxidoreductase</keyword>
<evidence type="ECO:0000256" key="3">
    <source>
        <dbReference type="ARBA" id="ARBA00022617"/>
    </source>
</evidence>
<dbReference type="Proteomes" id="UP000443090">
    <property type="component" value="Unassembled WGS sequence"/>
</dbReference>
<evidence type="ECO:0000313" key="11">
    <source>
        <dbReference type="EMBL" id="TVY42074.1"/>
    </source>
</evidence>
<dbReference type="Pfam" id="PF20628">
    <property type="entry name" value="Dyp_perox_C"/>
    <property type="match status" value="1"/>
</dbReference>
<dbReference type="PROSITE" id="PS51404">
    <property type="entry name" value="DYP_PEROXIDASE"/>
    <property type="match status" value="1"/>
</dbReference>
<protein>
    <submittedName>
        <fullName evidence="11">Peroxidase</fullName>
    </submittedName>
</protein>
<name>A0A8H8UEL6_9HELO</name>
<comment type="caution">
    <text evidence="11">The sequence shown here is derived from an EMBL/GenBank/DDBJ whole genome shotgun (WGS) entry which is preliminary data.</text>
</comment>
<gene>
    <name evidence="11" type="primary">msp2</name>
    <name evidence="11" type="ORF">LOCC1_G004291</name>
</gene>
<dbReference type="AlphaFoldDB" id="A0A8H8UEL6"/>
<keyword evidence="2 11" id="KW-0575">Peroxidase</keyword>
<feature type="domain" description="Dyp-type peroxidase C-terminal" evidence="9">
    <location>
        <begin position="338"/>
        <end position="417"/>
    </location>
</feature>
<dbReference type="NCBIfam" id="TIGR01413">
    <property type="entry name" value="Dyp_perox_fam"/>
    <property type="match status" value="1"/>
</dbReference>
<evidence type="ECO:0000259" key="10">
    <source>
        <dbReference type="Pfam" id="PF21105"/>
    </source>
</evidence>
<dbReference type="InterPro" id="IPR048328">
    <property type="entry name" value="Dyp_perox_C"/>
</dbReference>
<dbReference type="OrthoDB" id="3207336at2759"/>
<accession>A0A8H8UEL6</accession>
<dbReference type="EMBL" id="QGMI01000351">
    <property type="protein sequence ID" value="TVY42074.1"/>
    <property type="molecule type" value="Genomic_DNA"/>
</dbReference>
<dbReference type="InterPro" id="IPR049509">
    <property type="entry name" value="DyP_N"/>
</dbReference>
<evidence type="ECO:0000256" key="4">
    <source>
        <dbReference type="ARBA" id="ARBA00022723"/>
    </source>
</evidence>
<dbReference type="PANTHER" id="PTHR30521">
    <property type="entry name" value="DEFERROCHELATASE/PEROXIDASE"/>
    <property type="match status" value="1"/>
</dbReference>
<evidence type="ECO:0000256" key="2">
    <source>
        <dbReference type="ARBA" id="ARBA00022559"/>
    </source>
</evidence>
<organism evidence="11 12">
    <name type="scientific">Lachnellula occidentalis</name>
    <dbReference type="NCBI Taxonomy" id="215460"/>
    <lineage>
        <taxon>Eukaryota</taxon>
        <taxon>Fungi</taxon>
        <taxon>Dikarya</taxon>
        <taxon>Ascomycota</taxon>
        <taxon>Pezizomycotina</taxon>
        <taxon>Leotiomycetes</taxon>
        <taxon>Helotiales</taxon>
        <taxon>Lachnaceae</taxon>
        <taxon>Lachnellula</taxon>
    </lineage>
</organism>
<keyword evidence="4" id="KW-0479">Metal-binding</keyword>
<keyword evidence="3" id="KW-0349">Heme</keyword>
<dbReference type="Pfam" id="PF21105">
    <property type="entry name" value="DyP_N"/>
    <property type="match status" value="1"/>
</dbReference>
<keyword evidence="12" id="KW-1185">Reference proteome</keyword>
<dbReference type="SUPFAM" id="SSF54909">
    <property type="entry name" value="Dimeric alpha+beta barrel"/>
    <property type="match status" value="1"/>
</dbReference>
<dbReference type="PANTHER" id="PTHR30521:SF4">
    <property type="entry name" value="DEFERROCHELATASE"/>
    <property type="match status" value="1"/>
</dbReference>
<evidence type="ECO:0000256" key="5">
    <source>
        <dbReference type="ARBA" id="ARBA00022729"/>
    </source>
</evidence>